<evidence type="ECO:0000256" key="4">
    <source>
        <dbReference type="ARBA" id="ARBA00023239"/>
    </source>
</evidence>
<sequence>MSNDGFGLLLSAAKRNKVWQQLGEKIEDYLTSVDSLPVPQKTTTEEVQQILSQIDFDRPMAVEEVIDWTHTHLKKTLLQIASRDYYGVFNPQASSMSLIADAFLAVYNPQLASTASAMLCIEMENYLIDYFAKKFGLDTPTTKGCFTSGATEANFMSLLCALSRKVENYRDNGLRGIEKWPTVYASVESHGSIKRSCRISGLGTDSLRTIPVKANLQMDVELLEQQIIQDKQNGFQPLMVVANLGSTSSGTIDAIGEIAKVAQKHNLWFHIDAAWGGAALMLDDFAYLRKEIAQADSLSFDPHKWLSVAIGCGMFFVKEGSVLRKTFSIEATYMPDETQQHETGEPYRDTLQWSRRFMGLKLFLTLLVHGEKGYGQAIQHQIEIGAYLKQQLQANSWEVLNQTPWPVACFIDGKTKHHPKKILDLVNATGETWITNTQLMWQNQPVLRVGISNFRTQRENIDKLIKILNSARDQLKAKT</sequence>
<keyword evidence="8" id="KW-1185">Reference proteome</keyword>
<dbReference type="GO" id="GO:0005737">
    <property type="term" value="C:cytoplasm"/>
    <property type="evidence" value="ECO:0007669"/>
    <property type="project" value="TreeGrafter"/>
</dbReference>
<comment type="cofactor">
    <cofactor evidence="1 5 6">
        <name>pyridoxal 5'-phosphate</name>
        <dbReference type="ChEBI" id="CHEBI:597326"/>
    </cofactor>
</comment>
<dbReference type="GO" id="GO:0030170">
    <property type="term" value="F:pyridoxal phosphate binding"/>
    <property type="evidence" value="ECO:0007669"/>
    <property type="project" value="InterPro"/>
</dbReference>
<dbReference type="OrthoDB" id="9803665at2"/>
<evidence type="ECO:0000313" key="7">
    <source>
        <dbReference type="EMBL" id="BBM87259.1"/>
    </source>
</evidence>
<dbReference type="InterPro" id="IPR002129">
    <property type="entry name" value="PyrdxlP-dep_de-COase"/>
</dbReference>
<dbReference type="InterPro" id="IPR010977">
    <property type="entry name" value="Aromatic_deC"/>
</dbReference>
<dbReference type="RefSeq" id="WP_151971285.1">
    <property type="nucleotide sequence ID" value="NZ_AP019860.1"/>
</dbReference>
<dbReference type="InterPro" id="IPR015421">
    <property type="entry name" value="PyrdxlP-dep_Trfase_major"/>
</dbReference>
<dbReference type="Pfam" id="PF00282">
    <property type="entry name" value="Pyridoxal_deC"/>
    <property type="match status" value="1"/>
</dbReference>
<dbReference type="InterPro" id="IPR015424">
    <property type="entry name" value="PyrdxlP-dep_Trfase"/>
</dbReference>
<dbReference type="GO" id="GO:0016831">
    <property type="term" value="F:carboxy-lyase activity"/>
    <property type="evidence" value="ECO:0007669"/>
    <property type="project" value="InterPro"/>
</dbReference>
<feature type="modified residue" description="N6-(pyridoxal phosphate)lysine" evidence="5">
    <location>
        <position position="304"/>
    </location>
</feature>
<dbReference type="EMBL" id="AP019860">
    <property type="protein sequence ID" value="BBM87259.1"/>
    <property type="molecule type" value="Genomic_DNA"/>
</dbReference>
<protein>
    <submittedName>
        <fullName evidence="7">Aromatic-L-amino-acid decarboxylase</fullName>
    </submittedName>
</protein>
<reference evidence="7 8" key="1">
    <citation type="submission" date="2019-08" db="EMBL/GenBank/DDBJ databases">
        <title>Complete genome sequence of Candidatus Uab amorphum.</title>
        <authorList>
            <person name="Shiratori T."/>
            <person name="Suzuki S."/>
            <person name="Kakizawa Y."/>
            <person name="Ishida K."/>
        </authorList>
    </citation>
    <scope>NUCLEOTIDE SEQUENCE [LARGE SCALE GENOMIC DNA]</scope>
    <source>
        <strain evidence="7 8">SRT547</strain>
    </source>
</reference>
<evidence type="ECO:0000256" key="3">
    <source>
        <dbReference type="ARBA" id="ARBA00022898"/>
    </source>
</evidence>
<dbReference type="Gene3D" id="3.90.1150.10">
    <property type="entry name" value="Aspartate Aminotransferase, domain 1"/>
    <property type="match status" value="1"/>
</dbReference>
<evidence type="ECO:0000313" key="8">
    <source>
        <dbReference type="Proteomes" id="UP000326354"/>
    </source>
</evidence>
<dbReference type="AlphaFoldDB" id="A0A5S9ISF0"/>
<dbReference type="InterPro" id="IPR015422">
    <property type="entry name" value="PyrdxlP-dep_Trfase_small"/>
</dbReference>
<keyword evidence="3 5" id="KW-0663">Pyridoxal phosphate</keyword>
<evidence type="ECO:0000256" key="1">
    <source>
        <dbReference type="ARBA" id="ARBA00001933"/>
    </source>
</evidence>
<comment type="similarity">
    <text evidence="2 6">Belongs to the group II decarboxylase family.</text>
</comment>
<keyword evidence="4 6" id="KW-0456">Lyase</keyword>
<evidence type="ECO:0000256" key="5">
    <source>
        <dbReference type="PIRSR" id="PIRSR602129-50"/>
    </source>
</evidence>
<dbReference type="KEGG" id="uam:UABAM_05662"/>
<evidence type="ECO:0000256" key="2">
    <source>
        <dbReference type="ARBA" id="ARBA00009533"/>
    </source>
</evidence>
<dbReference type="Proteomes" id="UP000326354">
    <property type="component" value="Chromosome"/>
</dbReference>
<gene>
    <name evidence="7" type="ORF">UABAM_05662</name>
</gene>
<dbReference type="PANTHER" id="PTHR11999">
    <property type="entry name" value="GROUP II PYRIDOXAL-5-PHOSPHATE DECARBOXYLASE"/>
    <property type="match status" value="1"/>
</dbReference>
<proteinExistence type="inferred from homology"/>
<organism evidence="7 8">
    <name type="scientific">Uabimicrobium amorphum</name>
    <dbReference type="NCBI Taxonomy" id="2596890"/>
    <lineage>
        <taxon>Bacteria</taxon>
        <taxon>Pseudomonadati</taxon>
        <taxon>Planctomycetota</taxon>
        <taxon>Candidatus Uabimicrobiia</taxon>
        <taxon>Candidatus Uabimicrobiales</taxon>
        <taxon>Candidatus Uabimicrobiaceae</taxon>
        <taxon>Candidatus Uabimicrobium</taxon>
    </lineage>
</organism>
<dbReference type="Gene3D" id="3.40.640.10">
    <property type="entry name" value="Type I PLP-dependent aspartate aminotransferase-like (Major domain)"/>
    <property type="match status" value="1"/>
</dbReference>
<name>A0A5S9ISF0_UABAM</name>
<dbReference type="SUPFAM" id="SSF53383">
    <property type="entry name" value="PLP-dependent transferases"/>
    <property type="match status" value="1"/>
</dbReference>
<dbReference type="PROSITE" id="PS00392">
    <property type="entry name" value="DDC_GAD_HDC_YDC"/>
    <property type="match status" value="1"/>
</dbReference>
<dbReference type="InterPro" id="IPR021115">
    <property type="entry name" value="Pyridoxal-P_BS"/>
</dbReference>
<evidence type="ECO:0000256" key="6">
    <source>
        <dbReference type="RuleBase" id="RU000382"/>
    </source>
</evidence>
<accession>A0A5S9ISF0</accession>
<dbReference type="GO" id="GO:0019752">
    <property type="term" value="P:carboxylic acid metabolic process"/>
    <property type="evidence" value="ECO:0007669"/>
    <property type="project" value="InterPro"/>
</dbReference>
<dbReference type="PANTHER" id="PTHR11999:SF165">
    <property type="entry name" value="DECARBOXYLASE, PUTATIVE (AFU_ORTHOLOGUE AFUA_2G04980)-RELATED"/>
    <property type="match status" value="1"/>
</dbReference>